<feature type="compositionally biased region" description="Basic and acidic residues" evidence="6">
    <location>
        <begin position="85"/>
        <end position="106"/>
    </location>
</feature>
<evidence type="ECO:0000256" key="1">
    <source>
        <dbReference type="ARBA" id="ARBA00004123"/>
    </source>
</evidence>
<dbReference type="InterPro" id="IPR000079">
    <property type="entry name" value="HMGN_fam"/>
</dbReference>
<dbReference type="PANTHER" id="PTHR23087:SF2">
    <property type="entry name" value="HIGH MOBILITY GROUP NUCLEOSOME-BINDING DOMAIN-CONTAINING PROTEIN 3"/>
    <property type="match status" value="1"/>
</dbReference>
<organism evidence="7 8">
    <name type="scientific">Electrophorus voltai</name>
    <dbReference type="NCBI Taxonomy" id="2609070"/>
    <lineage>
        <taxon>Eukaryota</taxon>
        <taxon>Metazoa</taxon>
        <taxon>Chordata</taxon>
        <taxon>Craniata</taxon>
        <taxon>Vertebrata</taxon>
        <taxon>Euteleostomi</taxon>
        <taxon>Actinopterygii</taxon>
        <taxon>Neopterygii</taxon>
        <taxon>Teleostei</taxon>
        <taxon>Ostariophysi</taxon>
        <taxon>Gymnotiformes</taxon>
        <taxon>Gymnotoidei</taxon>
        <taxon>Gymnotidae</taxon>
        <taxon>Electrophorus</taxon>
    </lineage>
</organism>
<feature type="region of interest" description="Disordered" evidence="6">
    <location>
        <begin position="1"/>
        <end position="54"/>
    </location>
</feature>
<protein>
    <recommendedName>
        <fullName evidence="3">High mobility group nucleosome-binding domain-containing protein 3</fullName>
    </recommendedName>
</protein>
<keyword evidence="4" id="KW-0238">DNA-binding</keyword>
<keyword evidence="5" id="KW-0539">Nucleus</keyword>
<dbReference type="GO" id="GO:0006325">
    <property type="term" value="P:chromatin organization"/>
    <property type="evidence" value="ECO:0007669"/>
    <property type="project" value="TreeGrafter"/>
</dbReference>
<dbReference type="EMBL" id="JAROKS010000008">
    <property type="protein sequence ID" value="KAK1801911.1"/>
    <property type="molecule type" value="Genomic_DNA"/>
</dbReference>
<name>A0AAD8ZP80_9TELE</name>
<dbReference type="GO" id="GO:0000785">
    <property type="term" value="C:chromatin"/>
    <property type="evidence" value="ECO:0007669"/>
    <property type="project" value="InterPro"/>
</dbReference>
<comment type="caution">
    <text evidence="7">The sequence shown here is derived from an EMBL/GenBank/DDBJ whole genome shotgun (WGS) entry which is preliminary data.</text>
</comment>
<keyword evidence="8" id="KW-1185">Reference proteome</keyword>
<evidence type="ECO:0000313" key="7">
    <source>
        <dbReference type="EMBL" id="KAK1801911.1"/>
    </source>
</evidence>
<dbReference type="GO" id="GO:0005634">
    <property type="term" value="C:nucleus"/>
    <property type="evidence" value="ECO:0007669"/>
    <property type="project" value="UniProtKB-SubCell"/>
</dbReference>
<dbReference type="GO" id="GO:0031492">
    <property type="term" value="F:nucleosomal DNA binding"/>
    <property type="evidence" value="ECO:0007669"/>
    <property type="project" value="InterPro"/>
</dbReference>
<dbReference type="Pfam" id="PF01101">
    <property type="entry name" value="HMG14_17"/>
    <property type="match status" value="1"/>
</dbReference>
<dbReference type="SMART" id="SM00527">
    <property type="entry name" value="HMG17"/>
    <property type="match status" value="1"/>
</dbReference>
<evidence type="ECO:0000256" key="4">
    <source>
        <dbReference type="ARBA" id="ARBA00023125"/>
    </source>
</evidence>
<evidence type="ECO:0000256" key="2">
    <source>
        <dbReference type="ARBA" id="ARBA00007696"/>
    </source>
</evidence>
<sequence>MPKRKVRGSRWCPDCGDVLRGPPALSERNSGAVSSDGYASETSRGHSNAGNEQAEEELMCTFTVSDTHTTKPITVCVYVCSPEGAEGKDSTKVTKQEPTRRSERLSSKPAPPKPEPKPKKPVAKKPSDEKAVKGKKGGVKGKKEEKEAEPTENGETKPEGDSGTPETKAEAKE</sequence>
<accession>A0AAD8ZP80</accession>
<evidence type="ECO:0000256" key="3">
    <source>
        <dbReference type="ARBA" id="ARBA00022145"/>
    </source>
</evidence>
<feature type="region of interest" description="Disordered" evidence="6">
    <location>
        <begin position="82"/>
        <end position="173"/>
    </location>
</feature>
<dbReference type="Proteomes" id="UP001239994">
    <property type="component" value="Unassembled WGS sequence"/>
</dbReference>
<evidence type="ECO:0000256" key="5">
    <source>
        <dbReference type="ARBA" id="ARBA00023242"/>
    </source>
</evidence>
<dbReference type="PRINTS" id="PR00925">
    <property type="entry name" value="NONHISHMG17"/>
</dbReference>
<evidence type="ECO:0000313" key="8">
    <source>
        <dbReference type="Proteomes" id="UP001239994"/>
    </source>
</evidence>
<feature type="compositionally biased region" description="Basic and acidic residues" evidence="6">
    <location>
        <begin position="141"/>
        <end position="160"/>
    </location>
</feature>
<proteinExistence type="inferred from homology"/>
<feature type="compositionally biased region" description="Polar residues" evidence="6">
    <location>
        <begin position="40"/>
        <end position="51"/>
    </location>
</feature>
<dbReference type="PANTHER" id="PTHR23087">
    <property type="entry name" value="NONHISTONE CHROMOSOMAL PROTEIN HMG"/>
    <property type="match status" value="1"/>
</dbReference>
<evidence type="ECO:0000256" key="6">
    <source>
        <dbReference type="SAM" id="MobiDB-lite"/>
    </source>
</evidence>
<reference evidence="7" key="1">
    <citation type="submission" date="2023-03" db="EMBL/GenBank/DDBJ databases">
        <title>Electrophorus voltai genome.</title>
        <authorList>
            <person name="Bian C."/>
        </authorList>
    </citation>
    <scope>NUCLEOTIDE SEQUENCE</scope>
    <source>
        <strain evidence="7">CB-2022</strain>
        <tissue evidence="7">Muscle</tissue>
    </source>
</reference>
<gene>
    <name evidence="7" type="ORF">P4O66_022543</name>
</gene>
<dbReference type="AlphaFoldDB" id="A0AAD8ZP80"/>
<comment type="similarity">
    <text evidence="2">Belongs to the HMGN family.</text>
</comment>
<comment type="subcellular location">
    <subcellularLocation>
        <location evidence="1">Nucleus</location>
    </subcellularLocation>
</comment>